<evidence type="ECO:0000313" key="3">
    <source>
        <dbReference type="EMBL" id="GIE42993.1"/>
    </source>
</evidence>
<keyword evidence="4" id="KW-1185">Reference proteome</keyword>
<dbReference type="EMBL" id="BOMP01000099">
    <property type="protein sequence ID" value="GIE42993.1"/>
    <property type="molecule type" value="Genomic_DNA"/>
</dbReference>
<protein>
    <recommendedName>
        <fullName evidence="2">Transposase IS701-like DDE domain-containing protein</fullName>
    </recommendedName>
</protein>
<comment type="caution">
    <text evidence="3">The sequence shown here is derived from an EMBL/GenBank/DDBJ whole genome shotgun (WGS) entry which is preliminary data.</text>
</comment>
<reference evidence="3 4" key="1">
    <citation type="submission" date="2021-01" db="EMBL/GenBank/DDBJ databases">
        <title>Whole genome shotgun sequence of Actinoplanes lobatus NBRC 12513.</title>
        <authorList>
            <person name="Komaki H."/>
            <person name="Tamura T."/>
        </authorList>
    </citation>
    <scope>NUCLEOTIDE SEQUENCE [LARGE SCALE GENOMIC DNA]</scope>
    <source>
        <strain evidence="3 4">NBRC 12513</strain>
    </source>
</reference>
<evidence type="ECO:0000313" key="4">
    <source>
        <dbReference type="Proteomes" id="UP000631312"/>
    </source>
</evidence>
<dbReference type="InterPro" id="IPR038721">
    <property type="entry name" value="IS701-like_DDE_dom"/>
</dbReference>
<organism evidence="3 4">
    <name type="scientific">Actinoplanes lobatus</name>
    <dbReference type="NCBI Taxonomy" id="113568"/>
    <lineage>
        <taxon>Bacteria</taxon>
        <taxon>Bacillati</taxon>
        <taxon>Actinomycetota</taxon>
        <taxon>Actinomycetes</taxon>
        <taxon>Micromonosporales</taxon>
        <taxon>Micromonosporaceae</taxon>
        <taxon>Actinoplanes</taxon>
    </lineage>
</organism>
<evidence type="ECO:0000259" key="2">
    <source>
        <dbReference type="Pfam" id="PF13546"/>
    </source>
</evidence>
<dbReference type="Proteomes" id="UP000631312">
    <property type="component" value="Unassembled WGS sequence"/>
</dbReference>
<gene>
    <name evidence="3" type="ORF">Alo02nite_58910</name>
</gene>
<feature type="compositionally biased region" description="Basic residues" evidence="1">
    <location>
        <begin position="124"/>
        <end position="134"/>
    </location>
</feature>
<feature type="domain" description="Transposase IS701-like DDE" evidence="2">
    <location>
        <begin position="2"/>
        <end position="55"/>
    </location>
</feature>
<dbReference type="Pfam" id="PF13546">
    <property type="entry name" value="DDE_5"/>
    <property type="match status" value="1"/>
</dbReference>
<sequence length="161" mass="18160">MFDAGYEVPHIAWLLRDLLVEILGRMRSDRVLRRPAPPRVYQPQGERPAKHDHMAAGGGVRLPGTRHTLAHQLLESALFGHVLSCPGRRQRHRPTSARRGPVRLLRLDMDGIDYAPRWHEGHLRPPRRRRRGSPVRRYGARAAPPAIVPLAGSDSGVTDRP</sequence>
<evidence type="ECO:0000256" key="1">
    <source>
        <dbReference type="SAM" id="MobiDB-lite"/>
    </source>
</evidence>
<feature type="region of interest" description="Disordered" evidence="1">
    <location>
        <begin position="120"/>
        <end position="161"/>
    </location>
</feature>
<proteinExistence type="predicted"/>
<name>A0ABQ4APR3_9ACTN</name>
<accession>A0ABQ4APR3</accession>